<dbReference type="EMBL" id="CH933812">
    <property type="protein sequence ID" value="EDW06017.1"/>
    <property type="molecule type" value="Genomic_DNA"/>
</dbReference>
<keyword evidence="4" id="KW-0131">Cell cycle</keyword>
<evidence type="ECO:0000256" key="4">
    <source>
        <dbReference type="RuleBase" id="RU363120"/>
    </source>
</evidence>
<dbReference type="OrthoDB" id="5949865at2759"/>
<evidence type="ECO:0000313" key="5">
    <source>
        <dbReference type="EMBL" id="EDW06017.1"/>
    </source>
</evidence>
<comment type="similarity">
    <text evidence="1 4">Belongs to the endosulfine family.</text>
</comment>
<keyword evidence="3 4" id="KW-0650">Protein phosphatase inhibitor</keyword>
<accession>B4L6M1</accession>
<dbReference type="GO" id="GO:0005737">
    <property type="term" value="C:cytoplasm"/>
    <property type="evidence" value="ECO:0007669"/>
    <property type="project" value="UniProtKB-SubCell"/>
</dbReference>
<sequence>MDQDKQEPKSVEQLEEEKLIAKKYPMGLPNAGSIFLQKRLNKGQKYFDSGDYQMAKQNPAQPMQANKVITGSIIPTPETVTKLKCFLIKTSNLAKK</sequence>
<dbReference type="Proteomes" id="UP000009192">
    <property type="component" value="Unassembled WGS sequence"/>
</dbReference>
<keyword evidence="4" id="KW-0963">Cytoplasm</keyword>
<protein>
    <recommendedName>
        <fullName evidence="7">Alpha-endosulfine</fullName>
    </recommendedName>
</protein>
<keyword evidence="4" id="KW-0132">Cell division</keyword>
<keyword evidence="2 4" id="KW-0498">Mitosis</keyword>
<dbReference type="OMA" id="QMAKQNP"/>
<proteinExistence type="inferred from homology"/>
<comment type="subcellular location">
    <subcellularLocation>
        <location evidence="4">Cytoplasm</location>
    </subcellularLocation>
</comment>
<dbReference type="GO" id="GO:0051301">
    <property type="term" value="P:cell division"/>
    <property type="evidence" value="ECO:0007669"/>
    <property type="project" value="UniProtKB-KW"/>
</dbReference>
<dbReference type="PhylomeDB" id="B4L6M1"/>
<evidence type="ECO:0000256" key="3">
    <source>
        <dbReference type="ARBA" id="ARBA00023272"/>
    </source>
</evidence>
<gene>
    <name evidence="5" type="primary">Dmoj\GI16393</name>
    <name evidence="5" type="ORF">Dmoj_GI16393</name>
</gene>
<name>B4L6M1_DROMO</name>
<evidence type="ECO:0000313" key="6">
    <source>
        <dbReference type="Proteomes" id="UP000009192"/>
    </source>
</evidence>
<comment type="function">
    <text evidence="4">Protein phosphatase inhibitor that specifically inhibits protein phosphatase 2A (PP2A) during mitosis.</text>
</comment>
<dbReference type="eggNOG" id="KOG4076">
    <property type="taxonomic scope" value="Eukaryota"/>
</dbReference>
<dbReference type="InterPro" id="IPR006760">
    <property type="entry name" value="Endosulphine"/>
</dbReference>
<keyword evidence="6" id="KW-1185">Reference proteome</keyword>
<evidence type="ECO:0000256" key="1">
    <source>
        <dbReference type="ARBA" id="ARBA00010520"/>
    </source>
</evidence>
<dbReference type="KEGG" id="dmo:Dmoj_GI16393"/>
<organism evidence="5 6">
    <name type="scientific">Drosophila mojavensis</name>
    <name type="common">Fruit fly</name>
    <dbReference type="NCBI Taxonomy" id="7230"/>
    <lineage>
        <taxon>Eukaryota</taxon>
        <taxon>Metazoa</taxon>
        <taxon>Ecdysozoa</taxon>
        <taxon>Arthropoda</taxon>
        <taxon>Hexapoda</taxon>
        <taxon>Insecta</taxon>
        <taxon>Pterygota</taxon>
        <taxon>Neoptera</taxon>
        <taxon>Endopterygota</taxon>
        <taxon>Diptera</taxon>
        <taxon>Brachycera</taxon>
        <taxon>Muscomorpha</taxon>
        <taxon>Ephydroidea</taxon>
        <taxon>Drosophilidae</taxon>
        <taxon>Drosophila</taxon>
    </lineage>
</organism>
<dbReference type="PANTHER" id="PTHR10358:SF6">
    <property type="entry name" value="ENDOSULFINE, ISOFORM A"/>
    <property type="match status" value="1"/>
</dbReference>
<dbReference type="AlphaFoldDB" id="B4L6M1"/>
<evidence type="ECO:0000256" key="2">
    <source>
        <dbReference type="ARBA" id="ARBA00022776"/>
    </source>
</evidence>
<dbReference type="HOGENOM" id="CLU_125025_3_0_1"/>
<dbReference type="GO" id="GO:0004864">
    <property type="term" value="F:protein phosphatase inhibitor activity"/>
    <property type="evidence" value="ECO:0007669"/>
    <property type="project" value="UniProtKB-KW"/>
</dbReference>
<evidence type="ECO:0008006" key="7">
    <source>
        <dbReference type="Google" id="ProtNLM"/>
    </source>
</evidence>
<dbReference type="PANTHER" id="PTHR10358">
    <property type="entry name" value="ENDOSULFINE"/>
    <property type="match status" value="1"/>
</dbReference>
<dbReference type="Pfam" id="PF04667">
    <property type="entry name" value="Endosulfine"/>
    <property type="match status" value="1"/>
</dbReference>
<reference evidence="5 6" key="1">
    <citation type="journal article" date="2007" name="Nature">
        <title>Evolution of genes and genomes on the Drosophila phylogeny.</title>
        <authorList>
            <consortium name="Drosophila 12 Genomes Consortium"/>
            <person name="Clark A.G."/>
            <person name="Eisen M.B."/>
            <person name="Smith D.R."/>
            <person name="Bergman C.M."/>
            <person name="Oliver B."/>
            <person name="Markow T.A."/>
            <person name="Kaufman T.C."/>
            <person name="Kellis M."/>
            <person name="Gelbart W."/>
            <person name="Iyer V.N."/>
            <person name="Pollard D.A."/>
            <person name="Sackton T.B."/>
            <person name="Larracuente A.M."/>
            <person name="Singh N.D."/>
            <person name="Abad J.P."/>
            <person name="Abt D.N."/>
            <person name="Adryan B."/>
            <person name="Aguade M."/>
            <person name="Akashi H."/>
            <person name="Anderson W.W."/>
            <person name="Aquadro C.F."/>
            <person name="Ardell D.H."/>
            <person name="Arguello R."/>
            <person name="Artieri C.G."/>
            <person name="Barbash D.A."/>
            <person name="Barker D."/>
            <person name="Barsanti P."/>
            <person name="Batterham P."/>
            <person name="Batzoglou S."/>
            <person name="Begun D."/>
            <person name="Bhutkar A."/>
            <person name="Blanco E."/>
            <person name="Bosak S.A."/>
            <person name="Bradley R.K."/>
            <person name="Brand A.D."/>
            <person name="Brent M.R."/>
            <person name="Brooks A.N."/>
            <person name="Brown R.H."/>
            <person name="Butlin R.K."/>
            <person name="Caggese C."/>
            <person name="Calvi B.R."/>
            <person name="Bernardo de Carvalho A."/>
            <person name="Caspi A."/>
            <person name="Castrezana S."/>
            <person name="Celniker S.E."/>
            <person name="Chang J.L."/>
            <person name="Chapple C."/>
            <person name="Chatterji S."/>
            <person name="Chinwalla A."/>
            <person name="Civetta A."/>
            <person name="Clifton S.W."/>
            <person name="Comeron J.M."/>
            <person name="Costello J.C."/>
            <person name="Coyne J.A."/>
            <person name="Daub J."/>
            <person name="David R.G."/>
            <person name="Delcher A.L."/>
            <person name="Delehaunty K."/>
            <person name="Do C.B."/>
            <person name="Ebling H."/>
            <person name="Edwards K."/>
            <person name="Eickbush T."/>
            <person name="Evans J.D."/>
            <person name="Filipski A."/>
            <person name="Findeiss S."/>
            <person name="Freyhult E."/>
            <person name="Fulton L."/>
            <person name="Fulton R."/>
            <person name="Garcia A.C."/>
            <person name="Gardiner A."/>
            <person name="Garfield D.A."/>
            <person name="Garvin B.E."/>
            <person name="Gibson G."/>
            <person name="Gilbert D."/>
            <person name="Gnerre S."/>
            <person name="Godfrey J."/>
            <person name="Good R."/>
            <person name="Gotea V."/>
            <person name="Gravely B."/>
            <person name="Greenberg A.J."/>
            <person name="Griffiths-Jones S."/>
            <person name="Gross S."/>
            <person name="Guigo R."/>
            <person name="Gustafson E.A."/>
            <person name="Haerty W."/>
            <person name="Hahn M.W."/>
            <person name="Halligan D.L."/>
            <person name="Halpern A.L."/>
            <person name="Halter G.M."/>
            <person name="Han M.V."/>
            <person name="Heger A."/>
            <person name="Hillier L."/>
            <person name="Hinrichs A.S."/>
            <person name="Holmes I."/>
            <person name="Hoskins R.A."/>
            <person name="Hubisz M.J."/>
            <person name="Hultmark D."/>
            <person name="Huntley M.A."/>
            <person name="Jaffe D.B."/>
            <person name="Jagadeeshan S."/>
            <person name="Jeck W.R."/>
            <person name="Johnson J."/>
            <person name="Jones C.D."/>
            <person name="Jordan W.C."/>
            <person name="Karpen G.H."/>
            <person name="Kataoka E."/>
            <person name="Keightley P.D."/>
            <person name="Kheradpour P."/>
            <person name="Kirkness E.F."/>
            <person name="Koerich L.B."/>
            <person name="Kristiansen K."/>
            <person name="Kudrna D."/>
            <person name="Kulathinal R.J."/>
            <person name="Kumar S."/>
            <person name="Kwok R."/>
            <person name="Lander E."/>
            <person name="Langley C.H."/>
            <person name="Lapoint R."/>
            <person name="Lazzaro B.P."/>
            <person name="Lee S.J."/>
            <person name="Levesque L."/>
            <person name="Li R."/>
            <person name="Lin C.F."/>
            <person name="Lin M.F."/>
            <person name="Lindblad-Toh K."/>
            <person name="Llopart A."/>
            <person name="Long M."/>
            <person name="Low L."/>
            <person name="Lozovsky E."/>
            <person name="Lu J."/>
            <person name="Luo M."/>
            <person name="Machado C.A."/>
            <person name="Makalowski W."/>
            <person name="Marzo M."/>
            <person name="Matsuda M."/>
            <person name="Matzkin L."/>
            <person name="McAllister B."/>
            <person name="McBride C.S."/>
            <person name="McKernan B."/>
            <person name="McKernan K."/>
            <person name="Mendez-Lago M."/>
            <person name="Minx P."/>
            <person name="Mollenhauer M.U."/>
            <person name="Montooth K."/>
            <person name="Mount S.M."/>
            <person name="Mu X."/>
            <person name="Myers E."/>
            <person name="Negre B."/>
            <person name="Newfeld S."/>
            <person name="Nielsen R."/>
            <person name="Noor M.A."/>
            <person name="O'Grady P."/>
            <person name="Pachter L."/>
            <person name="Papaceit M."/>
            <person name="Parisi M.J."/>
            <person name="Parisi M."/>
            <person name="Parts L."/>
            <person name="Pedersen J.S."/>
            <person name="Pesole G."/>
            <person name="Phillippy A.M."/>
            <person name="Ponting C.P."/>
            <person name="Pop M."/>
            <person name="Porcelli D."/>
            <person name="Powell J.R."/>
            <person name="Prohaska S."/>
            <person name="Pruitt K."/>
            <person name="Puig M."/>
            <person name="Quesneville H."/>
            <person name="Ram K.R."/>
            <person name="Rand D."/>
            <person name="Rasmussen M.D."/>
            <person name="Reed L.K."/>
            <person name="Reenan R."/>
            <person name="Reily A."/>
            <person name="Remington K.A."/>
            <person name="Rieger T.T."/>
            <person name="Ritchie M.G."/>
            <person name="Robin C."/>
            <person name="Rogers Y.H."/>
            <person name="Rohde C."/>
            <person name="Rozas J."/>
            <person name="Rubenfield M.J."/>
            <person name="Ruiz A."/>
            <person name="Russo S."/>
            <person name="Salzberg S.L."/>
            <person name="Sanchez-Gracia A."/>
            <person name="Saranga D.J."/>
            <person name="Sato H."/>
            <person name="Schaeffer S.W."/>
            <person name="Schatz M.C."/>
            <person name="Schlenke T."/>
            <person name="Schwartz R."/>
            <person name="Segarra C."/>
            <person name="Singh R.S."/>
            <person name="Sirot L."/>
            <person name="Sirota M."/>
            <person name="Sisneros N.B."/>
            <person name="Smith C.D."/>
            <person name="Smith T.F."/>
            <person name="Spieth J."/>
            <person name="Stage D.E."/>
            <person name="Stark A."/>
            <person name="Stephan W."/>
            <person name="Strausberg R.L."/>
            <person name="Strempel S."/>
            <person name="Sturgill D."/>
            <person name="Sutton G."/>
            <person name="Sutton G.G."/>
            <person name="Tao W."/>
            <person name="Teichmann S."/>
            <person name="Tobari Y.N."/>
            <person name="Tomimura Y."/>
            <person name="Tsolas J.M."/>
            <person name="Valente V.L."/>
            <person name="Venter E."/>
            <person name="Venter J.C."/>
            <person name="Vicario S."/>
            <person name="Vieira F.G."/>
            <person name="Vilella A.J."/>
            <person name="Villasante A."/>
            <person name="Walenz B."/>
            <person name="Wang J."/>
            <person name="Wasserman M."/>
            <person name="Watts T."/>
            <person name="Wilson D."/>
            <person name="Wilson R.K."/>
            <person name="Wing R.A."/>
            <person name="Wolfner M.F."/>
            <person name="Wong A."/>
            <person name="Wong G.K."/>
            <person name="Wu C.I."/>
            <person name="Wu G."/>
            <person name="Yamamoto D."/>
            <person name="Yang H.P."/>
            <person name="Yang S.P."/>
            <person name="Yorke J.A."/>
            <person name="Yoshida K."/>
            <person name="Zdobnov E."/>
            <person name="Zhang P."/>
            <person name="Zhang Y."/>
            <person name="Zimin A.V."/>
            <person name="Baldwin J."/>
            <person name="Abdouelleil A."/>
            <person name="Abdulkadir J."/>
            <person name="Abebe A."/>
            <person name="Abera B."/>
            <person name="Abreu J."/>
            <person name="Acer S.C."/>
            <person name="Aftuck L."/>
            <person name="Alexander A."/>
            <person name="An P."/>
            <person name="Anderson E."/>
            <person name="Anderson S."/>
            <person name="Arachi H."/>
            <person name="Azer M."/>
            <person name="Bachantsang P."/>
            <person name="Barry A."/>
            <person name="Bayul T."/>
            <person name="Berlin A."/>
            <person name="Bessette D."/>
            <person name="Bloom T."/>
            <person name="Blye J."/>
            <person name="Boguslavskiy L."/>
            <person name="Bonnet C."/>
            <person name="Boukhgalter B."/>
            <person name="Bourzgui I."/>
            <person name="Brown A."/>
            <person name="Cahill P."/>
            <person name="Channer S."/>
            <person name="Cheshatsang Y."/>
            <person name="Chuda L."/>
            <person name="Citroen M."/>
            <person name="Collymore A."/>
            <person name="Cooke P."/>
            <person name="Costello M."/>
            <person name="D'Aco K."/>
            <person name="Daza R."/>
            <person name="De Haan G."/>
            <person name="DeGray S."/>
            <person name="DeMaso C."/>
            <person name="Dhargay N."/>
            <person name="Dooley K."/>
            <person name="Dooley E."/>
            <person name="Doricent M."/>
            <person name="Dorje P."/>
            <person name="Dorjee K."/>
            <person name="Dupes A."/>
            <person name="Elong R."/>
            <person name="Falk J."/>
            <person name="Farina A."/>
            <person name="Faro S."/>
            <person name="Ferguson D."/>
            <person name="Fisher S."/>
            <person name="Foley C.D."/>
            <person name="Franke A."/>
            <person name="Friedrich D."/>
            <person name="Gadbois L."/>
            <person name="Gearin G."/>
            <person name="Gearin C.R."/>
            <person name="Giannoukos G."/>
            <person name="Goode T."/>
            <person name="Graham J."/>
            <person name="Grandbois E."/>
            <person name="Grewal S."/>
            <person name="Gyaltsen K."/>
            <person name="Hafez N."/>
            <person name="Hagos B."/>
            <person name="Hall J."/>
            <person name="Henson C."/>
            <person name="Hollinger A."/>
            <person name="Honan T."/>
            <person name="Huard M.D."/>
            <person name="Hughes L."/>
            <person name="Hurhula B."/>
            <person name="Husby M.E."/>
            <person name="Kamat A."/>
            <person name="Kanga B."/>
            <person name="Kashin S."/>
            <person name="Khazanovich D."/>
            <person name="Kisner P."/>
            <person name="Lance K."/>
            <person name="Lara M."/>
            <person name="Lee W."/>
            <person name="Lennon N."/>
            <person name="Letendre F."/>
            <person name="LeVine R."/>
            <person name="Lipovsky A."/>
            <person name="Liu X."/>
            <person name="Liu J."/>
            <person name="Liu S."/>
            <person name="Lokyitsang T."/>
            <person name="Lokyitsang Y."/>
            <person name="Lubonja R."/>
            <person name="Lui A."/>
            <person name="MacDonald P."/>
            <person name="Magnisalis V."/>
            <person name="Maru K."/>
            <person name="Matthews C."/>
            <person name="McCusker W."/>
            <person name="McDonough S."/>
            <person name="Mehta T."/>
            <person name="Meldrim J."/>
            <person name="Meneus L."/>
            <person name="Mihai O."/>
            <person name="Mihalev A."/>
            <person name="Mihova T."/>
            <person name="Mittelman R."/>
            <person name="Mlenga V."/>
            <person name="Montmayeur A."/>
            <person name="Mulrain L."/>
            <person name="Navidi A."/>
            <person name="Naylor J."/>
            <person name="Negash T."/>
            <person name="Nguyen T."/>
            <person name="Nguyen N."/>
            <person name="Nicol R."/>
            <person name="Norbu C."/>
            <person name="Norbu N."/>
            <person name="Novod N."/>
            <person name="O'Neill B."/>
            <person name="Osman S."/>
            <person name="Markiewicz E."/>
            <person name="Oyono O.L."/>
            <person name="Patti C."/>
            <person name="Phunkhang P."/>
            <person name="Pierre F."/>
            <person name="Priest M."/>
            <person name="Raghuraman S."/>
            <person name="Rege F."/>
            <person name="Reyes R."/>
            <person name="Rise C."/>
            <person name="Rogov P."/>
            <person name="Ross K."/>
            <person name="Ryan E."/>
            <person name="Settipalli S."/>
            <person name="Shea T."/>
            <person name="Sherpa N."/>
            <person name="Shi L."/>
            <person name="Shih D."/>
            <person name="Sparrow T."/>
            <person name="Spaulding J."/>
            <person name="Stalker J."/>
            <person name="Stange-Thomann N."/>
            <person name="Stavropoulos S."/>
            <person name="Stone C."/>
            <person name="Strader C."/>
            <person name="Tesfaye S."/>
            <person name="Thomson T."/>
            <person name="Thoulutsang Y."/>
            <person name="Thoulutsang D."/>
            <person name="Topham K."/>
            <person name="Topping I."/>
            <person name="Tsamla T."/>
            <person name="Vassiliev H."/>
            <person name="Vo A."/>
            <person name="Wangchuk T."/>
            <person name="Wangdi T."/>
            <person name="Weiand M."/>
            <person name="Wilkinson J."/>
            <person name="Wilson A."/>
            <person name="Yadav S."/>
            <person name="Young G."/>
            <person name="Yu Q."/>
            <person name="Zembek L."/>
            <person name="Zhong D."/>
            <person name="Zimmer A."/>
            <person name="Zwirko Z."/>
            <person name="Jaffe D.B."/>
            <person name="Alvarez P."/>
            <person name="Brockman W."/>
            <person name="Butler J."/>
            <person name="Chin C."/>
            <person name="Gnerre S."/>
            <person name="Grabherr M."/>
            <person name="Kleber M."/>
            <person name="Mauceli E."/>
            <person name="MacCallum I."/>
        </authorList>
    </citation>
    <scope>NUCLEOTIDE SEQUENCE [LARGE SCALE GENOMIC DNA]</scope>
    <source>
        <strain evidence="6">Tucson 15081-1352.22</strain>
    </source>
</reference>
<dbReference type="InParanoid" id="B4L6M1"/>